<dbReference type="OrthoDB" id="9798454at2"/>
<dbReference type="EMBL" id="AZDT01000064">
    <property type="protein sequence ID" value="KRK72989.1"/>
    <property type="molecule type" value="Genomic_DNA"/>
</dbReference>
<dbReference type="Proteomes" id="UP000051162">
    <property type="component" value="Unassembled WGS sequence"/>
</dbReference>
<dbReference type="GeneID" id="84782033"/>
<keyword evidence="4" id="KW-1185">Reference proteome</keyword>
<dbReference type="GO" id="GO:0010181">
    <property type="term" value="F:FMN binding"/>
    <property type="evidence" value="ECO:0007669"/>
    <property type="project" value="TreeGrafter"/>
</dbReference>
<dbReference type="GO" id="GO:0009055">
    <property type="term" value="F:electron transfer activity"/>
    <property type="evidence" value="ECO:0007669"/>
    <property type="project" value="TreeGrafter"/>
</dbReference>
<gene>
    <name evidence="3" type="ORF">FD30_GL000938</name>
</gene>
<dbReference type="RefSeq" id="WP_056944923.1">
    <property type="nucleotide sequence ID" value="NZ_AZDT01000064.1"/>
</dbReference>
<dbReference type="GO" id="GO:0003955">
    <property type="term" value="F:NAD(P)H dehydrogenase (quinone) activity"/>
    <property type="evidence" value="ECO:0007669"/>
    <property type="project" value="TreeGrafter"/>
</dbReference>
<accession>A0A0R1JNV9</accession>
<dbReference type="InterPro" id="IPR029039">
    <property type="entry name" value="Flavoprotein-like_sf"/>
</dbReference>
<reference evidence="3 4" key="1">
    <citation type="journal article" date="2015" name="Genome Announc.">
        <title>Expanding the biotechnology potential of lactobacilli through comparative genomics of 213 strains and associated genera.</title>
        <authorList>
            <person name="Sun Z."/>
            <person name="Harris H.M."/>
            <person name="McCann A."/>
            <person name="Guo C."/>
            <person name="Argimon S."/>
            <person name="Zhang W."/>
            <person name="Yang X."/>
            <person name="Jeffery I.B."/>
            <person name="Cooney J.C."/>
            <person name="Kagawa T.F."/>
            <person name="Liu W."/>
            <person name="Song Y."/>
            <person name="Salvetti E."/>
            <person name="Wrobel A."/>
            <person name="Rasinkangas P."/>
            <person name="Parkhill J."/>
            <person name="Rea M.C."/>
            <person name="O'Sullivan O."/>
            <person name="Ritari J."/>
            <person name="Douillard F.P."/>
            <person name="Paul Ross R."/>
            <person name="Yang R."/>
            <person name="Briner A.E."/>
            <person name="Felis G.E."/>
            <person name="de Vos W.M."/>
            <person name="Barrangou R."/>
            <person name="Klaenhammer T.R."/>
            <person name="Caufield P.W."/>
            <person name="Cui Y."/>
            <person name="Zhang H."/>
            <person name="O'Toole P.W."/>
        </authorList>
    </citation>
    <scope>NUCLEOTIDE SEQUENCE [LARGE SCALE GENOMIC DNA]</scope>
    <source>
        <strain evidence="3 4">DSM 19117</strain>
    </source>
</reference>
<dbReference type="Gene3D" id="3.40.50.360">
    <property type="match status" value="1"/>
</dbReference>
<dbReference type="PATRIC" id="fig|1423773.3.peg.965"/>
<dbReference type="PANTHER" id="PTHR47307:SF1">
    <property type="entry name" value="GLUTATHIONE-REGULATED POTASSIUM-EFFLUX SYSTEM ANCILLARY PROTEIN KEFG"/>
    <property type="match status" value="1"/>
</dbReference>
<evidence type="ECO:0000259" key="2">
    <source>
        <dbReference type="Pfam" id="PF02525"/>
    </source>
</evidence>
<proteinExistence type="predicted"/>
<sequence>MTTLILVAHPQLADSTSQQFFKASLPPEASIVWEHLDAQENFDVAQEQAQLRQADRIILQFPLYWYAAPASLKAWEDTVLTRSFVYGDHRYPLADKELGVVVTTGMPAKAFQRGGAEGLTLDASLAPLAAVAQRAHIRWLPTFAVHQFGYLTETQKLQLVVDYQRYLTQPQPDSLTNRQAWFAQRLEQMVAKLPADQQATGRLIATTFDQSRADLDQLADTLAMIKETEDD</sequence>
<dbReference type="InterPro" id="IPR003680">
    <property type="entry name" value="Flavodoxin_fold"/>
</dbReference>
<dbReference type="Pfam" id="PF02525">
    <property type="entry name" value="Flavodoxin_2"/>
    <property type="match status" value="1"/>
</dbReference>
<protein>
    <submittedName>
        <fullName evidence="3">NADPH-quinone reductase (Modulator of drug activity B)</fullName>
    </submittedName>
</protein>
<name>A0A0R1JNV9_9LACO</name>
<organism evidence="3 4">
    <name type="scientific">Levilactobacillus namurensis DSM 19117</name>
    <dbReference type="NCBI Taxonomy" id="1423773"/>
    <lineage>
        <taxon>Bacteria</taxon>
        <taxon>Bacillati</taxon>
        <taxon>Bacillota</taxon>
        <taxon>Bacilli</taxon>
        <taxon>Lactobacillales</taxon>
        <taxon>Lactobacillaceae</taxon>
        <taxon>Levilactobacillus</taxon>
    </lineage>
</organism>
<keyword evidence="1" id="KW-0560">Oxidoreductase</keyword>
<comment type="caution">
    <text evidence="3">The sequence shown here is derived from an EMBL/GenBank/DDBJ whole genome shotgun (WGS) entry which is preliminary data.</text>
</comment>
<dbReference type="SUPFAM" id="SSF52218">
    <property type="entry name" value="Flavoproteins"/>
    <property type="match status" value="1"/>
</dbReference>
<dbReference type="AlphaFoldDB" id="A0A0R1JNV9"/>
<dbReference type="STRING" id="1423773.FD30_GL000938"/>
<dbReference type="PANTHER" id="PTHR47307">
    <property type="entry name" value="GLUTATHIONE-REGULATED POTASSIUM-EFFLUX SYSTEM ANCILLARY PROTEIN KEFG"/>
    <property type="match status" value="1"/>
</dbReference>
<evidence type="ECO:0000256" key="1">
    <source>
        <dbReference type="ARBA" id="ARBA00023002"/>
    </source>
</evidence>
<feature type="domain" description="Flavodoxin-like fold" evidence="2">
    <location>
        <begin position="1"/>
        <end position="155"/>
    </location>
</feature>
<evidence type="ECO:0000313" key="4">
    <source>
        <dbReference type="Proteomes" id="UP000051162"/>
    </source>
</evidence>
<dbReference type="InterPro" id="IPR046980">
    <property type="entry name" value="KefG/KefF"/>
</dbReference>
<evidence type="ECO:0000313" key="3">
    <source>
        <dbReference type="EMBL" id="KRK72989.1"/>
    </source>
</evidence>